<feature type="transmembrane region" description="Helical" evidence="9">
    <location>
        <begin position="145"/>
        <end position="162"/>
    </location>
</feature>
<feature type="transmembrane region" description="Helical" evidence="9">
    <location>
        <begin position="174"/>
        <end position="197"/>
    </location>
</feature>
<keyword evidence="4 10" id="KW-0732">Signal</keyword>
<dbReference type="PROSITE" id="PS51257">
    <property type="entry name" value="PROKAR_LIPOPROTEIN"/>
    <property type="match status" value="1"/>
</dbReference>
<evidence type="ECO:0000256" key="8">
    <source>
        <dbReference type="SAM" id="MobiDB-lite"/>
    </source>
</evidence>
<dbReference type="PANTHER" id="PTHR13598">
    <property type="entry name" value="AT07567P-RELATED"/>
    <property type="match status" value="1"/>
</dbReference>
<feature type="compositionally biased region" description="Basic and acidic residues" evidence="8">
    <location>
        <begin position="431"/>
        <end position="441"/>
    </location>
</feature>
<dbReference type="Proteomes" id="UP001438707">
    <property type="component" value="Unassembled WGS sequence"/>
</dbReference>
<keyword evidence="3 9" id="KW-0812">Transmembrane</keyword>
<evidence type="ECO:0000256" key="7">
    <source>
        <dbReference type="ARBA" id="ARBA00023242"/>
    </source>
</evidence>
<comment type="caution">
    <text evidence="11">The sequence shown here is derived from an EMBL/GenBank/DDBJ whole genome shotgun (WGS) entry which is preliminary data.</text>
</comment>
<feature type="compositionally biased region" description="Low complexity" evidence="8">
    <location>
        <begin position="321"/>
        <end position="331"/>
    </location>
</feature>
<dbReference type="InterPro" id="IPR019358">
    <property type="entry name" value="NEMP_fam"/>
</dbReference>
<feature type="region of interest" description="Disordered" evidence="8">
    <location>
        <begin position="321"/>
        <end position="364"/>
    </location>
</feature>
<feature type="transmembrane region" description="Helical" evidence="9">
    <location>
        <begin position="234"/>
        <end position="256"/>
    </location>
</feature>
<keyword evidence="7" id="KW-0539">Nucleus</keyword>
<evidence type="ECO:0000256" key="1">
    <source>
        <dbReference type="ARBA" id="ARBA00004575"/>
    </source>
</evidence>
<dbReference type="PANTHER" id="PTHR13598:SF1">
    <property type="entry name" value="AT07567P-RELATED"/>
    <property type="match status" value="1"/>
</dbReference>
<feature type="transmembrane region" description="Helical" evidence="9">
    <location>
        <begin position="276"/>
        <end position="300"/>
    </location>
</feature>
<comment type="similarity">
    <text evidence="2">Belongs to the NEMP family.</text>
</comment>
<organism evidence="11 12">
    <name type="scientific">Apatococcus lobatus</name>
    <dbReference type="NCBI Taxonomy" id="904363"/>
    <lineage>
        <taxon>Eukaryota</taxon>
        <taxon>Viridiplantae</taxon>
        <taxon>Chlorophyta</taxon>
        <taxon>core chlorophytes</taxon>
        <taxon>Trebouxiophyceae</taxon>
        <taxon>Chlorellales</taxon>
        <taxon>Chlorellaceae</taxon>
        <taxon>Apatococcus</taxon>
    </lineage>
</organism>
<sequence length="592" mass="64392">MSVRTLSLLLVLWSLLSFACASVSHAPVTGRSLKIGEHQTLLHSFEGVPRWQLIPHLWESSWVNITCQGLQVAEVYTSRTWRTLVSRVEEDRRASCGWRRLLRIRHDSCQTPVSPFGKAYVAVKTPSTSKSLRGYKCGFQLEQDFSYVLLGMTVAGGLLFLFSTQLSTSQPFRLSAGTLGFMALSIAIILVFISRQLPSKKSVAVAFGIFGTSFAAMMQNLFGRWIPSYHQLIYSPWVLGYLVATGLLGLALTYYYDDVSNHKLQTILRVALQLAGLGLVAISTTLPEASAGICCLLLLLRLIPALTPSWPSAQDNVQHAANMHQAADAHAGQARRPLQPASSETASETESSGLEPAESGPSSGLGMRLLQIQQQRAEQLQSEASGPEARARLRKSFPAGQLRSAGVEGRSHGGSSARHAERRRRSHWFGRPRDSSDEEPRPASSQSPALDRHTSAGTPDISGSDVTSSHLDTSGLAEGSRGRLHNNPRTPLHGARRSGADSQQAISPLVQKGYVVNTRTGKVINMERSTYTKLVSEGYQLDKVQGTLTPPSKADASQHHLHSSQEPGSSGQQQSGQSGPDSARRRSHRSNH</sequence>
<feature type="compositionally biased region" description="Low complexity" evidence="8">
    <location>
        <begin position="341"/>
        <end position="352"/>
    </location>
</feature>
<accession>A0AAW1SBJ6</accession>
<dbReference type="GO" id="GO:0005637">
    <property type="term" value="C:nuclear inner membrane"/>
    <property type="evidence" value="ECO:0007669"/>
    <property type="project" value="UniProtKB-SubCell"/>
</dbReference>
<dbReference type="EMBL" id="JALJOS010000002">
    <property type="protein sequence ID" value="KAK9842936.1"/>
    <property type="molecule type" value="Genomic_DNA"/>
</dbReference>
<feature type="region of interest" description="Disordered" evidence="8">
    <location>
        <begin position="395"/>
        <end position="506"/>
    </location>
</feature>
<evidence type="ECO:0000256" key="3">
    <source>
        <dbReference type="ARBA" id="ARBA00022692"/>
    </source>
</evidence>
<comment type="subcellular location">
    <subcellularLocation>
        <location evidence="1">Nucleus inner membrane</location>
        <topology evidence="1">Multi-pass membrane protein</topology>
        <orientation evidence="1">Nucleoplasmic side</orientation>
    </subcellularLocation>
</comment>
<reference evidence="11 12" key="1">
    <citation type="journal article" date="2024" name="Nat. Commun.">
        <title>Phylogenomics reveals the evolutionary origins of lichenization in chlorophyte algae.</title>
        <authorList>
            <person name="Puginier C."/>
            <person name="Libourel C."/>
            <person name="Otte J."/>
            <person name="Skaloud P."/>
            <person name="Haon M."/>
            <person name="Grisel S."/>
            <person name="Petersen M."/>
            <person name="Berrin J.G."/>
            <person name="Delaux P.M."/>
            <person name="Dal Grande F."/>
            <person name="Keller J."/>
        </authorList>
    </citation>
    <scope>NUCLEOTIDE SEQUENCE [LARGE SCALE GENOMIC DNA]</scope>
    <source>
        <strain evidence="11 12">SAG 2145</strain>
    </source>
</reference>
<evidence type="ECO:0000256" key="4">
    <source>
        <dbReference type="ARBA" id="ARBA00022729"/>
    </source>
</evidence>
<feature type="signal peptide" evidence="10">
    <location>
        <begin position="1"/>
        <end position="21"/>
    </location>
</feature>
<dbReference type="Pfam" id="PF10225">
    <property type="entry name" value="NEMP"/>
    <property type="match status" value="1"/>
</dbReference>
<evidence type="ECO:0000256" key="6">
    <source>
        <dbReference type="ARBA" id="ARBA00023136"/>
    </source>
</evidence>
<evidence type="ECO:0000313" key="11">
    <source>
        <dbReference type="EMBL" id="KAK9842936.1"/>
    </source>
</evidence>
<feature type="transmembrane region" description="Helical" evidence="9">
    <location>
        <begin position="203"/>
        <end position="222"/>
    </location>
</feature>
<proteinExistence type="inferred from homology"/>
<evidence type="ECO:0000256" key="10">
    <source>
        <dbReference type="SAM" id="SignalP"/>
    </source>
</evidence>
<evidence type="ECO:0000256" key="5">
    <source>
        <dbReference type="ARBA" id="ARBA00022989"/>
    </source>
</evidence>
<keyword evidence="12" id="KW-1185">Reference proteome</keyword>
<keyword evidence="5 9" id="KW-1133">Transmembrane helix</keyword>
<dbReference type="AlphaFoldDB" id="A0AAW1SBJ6"/>
<keyword evidence="6 9" id="KW-0472">Membrane</keyword>
<feature type="compositionally biased region" description="Low complexity" evidence="8">
    <location>
        <begin position="568"/>
        <end position="579"/>
    </location>
</feature>
<gene>
    <name evidence="11" type="ORF">WJX74_004622</name>
</gene>
<name>A0AAW1SBJ6_9CHLO</name>
<feature type="chain" id="PRO_5043553537" evidence="10">
    <location>
        <begin position="22"/>
        <end position="592"/>
    </location>
</feature>
<evidence type="ECO:0000256" key="2">
    <source>
        <dbReference type="ARBA" id="ARBA00005748"/>
    </source>
</evidence>
<feature type="region of interest" description="Disordered" evidence="8">
    <location>
        <begin position="542"/>
        <end position="592"/>
    </location>
</feature>
<evidence type="ECO:0000313" key="12">
    <source>
        <dbReference type="Proteomes" id="UP001438707"/>
    </source>
</evidence>
<feature type="compositionally biased region" description="Basic residues" evidence="8">
    <location>
        <begin position="420"/>
        <end position="430"/>
    </location>
</feature>
<protein>
    <submittedName>
        <fullName evidence="11">Uncharacterized protein</fullName>
    </submittedName>
</protein>
<evidence type="ECO:0000256" key="9">
    <source>
        <dbReference type="SAM" id="Phobius"/>
    </source>
</evidence>